<dbReference type="Proteomes" id="UP000728185">
    <property type="component" value="Unassembled WGS sequence"/>
</dbReference>
<dbReference type="InterPro" id="IPR050590">
    <property type="entry name" value="Exosome_comp_Rrp42_subfam"/>
</dbReference>
<dbReference type="SUPFAM" id="SSF55666">
    <property type="entry name" value="Ribonuclease PH domain 2-like"/>
    <property type="match status" value="1"/>
</dbReference>
<dbReference type="GO" id="GO:0034476">
    <property type="term" value="P:U5 snRNA 3'-end processing"/>
    <property type="evidence" value="ECO:0007669"/>
    <property type="project" value="TreeGrafter"/>
</dbReference>
<dbReference type="PANTHER" id="PTHR11097:SF14">
    <property type="entry name" value="EXOSOME COMPLEX COMPONENT RRP45"/>
    <property type="match status" value="1"/>
</dbReference>
<keyword evidence="6" id="KW-0694">RNA-binding</keyword>
<evidence type="ECO:0000256" key="4">
    <source>
        <dbReference type="ARBA" id="ARBA00019572"/>
    </source>
</evidence>
<dbReference type="InterPro" id="IPR027408">
    <property type="entry name" value="PNPase/RNase_PH_dom_sf"/>
</dbReference>
<dbReference type="GO" id="GO:0000176">
    <property type="term" value="C:nuclear exosome (RNase complex)"/>
    <property type="evidence" value="ECO:0007669"/>
    <property type="project" value="TreeGrafter"/>
</dbReference>
<dbReference type="Pfam" id="PF01138">
    <property type="entry name" value="RNase_PH"/>
    <property type="match status" value="1"/>
</dbReference>
<comment type="similarity">
    <text evidence="3">Belongs to the RNase PH family.</text>
</comment>
<keyword evidence="10" id="KW-0378">Hydrolase</keyword>
<evidence type="ECO:0000313" key="10">
    <source>
        <dbReference type="EMBL" id="KAA0194909.1"/>
    </source>
</evidence>
<organism evidence="10 11">
    <name type="scientific">Fasciolopsis buskii</name>
    <dbReference type="NCBI Taxonomy" id="27845"/>
    <lineage>
        <taxon>Eukaryota</taxon>
        <taxon>Metazoa</taxon>
        <taxon>Spiralia</taxon>
        <taxon>Lophotrochozoa</taxon>
        <taxon>Platyhelminthes</taxon>
        <taxon>Trematoda</taxon>
        <taxon>Digenea</taxon>
        <taxon>Plagiorchiida</taxon>
        <taxon>Echinostomata</taxon>
        <taxon>Echinostomatoidea</taxon>
        <taxon>Fasciolidae</taxon>
        <taxon>Fasciolopsis</taxon>
    </lineage>
</organism>
<dbReference type="InterPro" id="IPR036345">
    <property type="entry name" value="ExoRNase_PH_dom2_sf"/>
</dbReference>
<proteinExistence type="inferred from homology"/>
<dbReference type="Gene3D" id="3.30.230.70">
    <property type="entry name" value="GHMP Kinase, N-terminal domain"/>
    <property type="match status" value="1"/>
</dbReference>
<dbReference type="GO" id="GO:0034473">
    <property type="term" value="P:U1 snRNA 3'-end processing"/>
    <property type="evidence" value="ECO:0007669"/>
    <property type="project" value="TreeGrafter"/>
</dbReference>
<keyword evidence="10" id="KW-0269">Exonuclease</keyword>
<dbReference type="EMBL" id="LUCM01004060">
    <property type="protein sequence ID" value="KAA0194909.1"/>
    <property type="molecule type" value="Genomic_DNA"/>
</dbReference>
<keyword evidence="10" id="KW-0540">Nuclease</keyword>
<dbReference type="OrthoDB" id="10264038at2759"/>
<evidence type="ECO:0000256" key="2">
    <source>
        <dbReference type="ARBA" id="ARBA00004496"/>
    </source>
</evidence>
<reference evidence="10" key="1">
    <citation type="submission" date="2019-05" db="EMBL/GenBank/DDBJ databases">
        <title>Annotation for the trematode Fasciolopsis buski.</title>
        <authorList>
            <person name="Choi Y.-J."/>
        </authorList>
    </citation>
    <scope>NUCLEOTIDE SEQUENCE</scope>
    <source>
        <strain evidence="10">HT</strain>
        <tissue evidence="10">Whole worm</tissue>
    </source>
</reference>
<feature type="region of interest" description="Disordered" evidence="8">
    <location>
        <begin position="427"/>
        <end position="473"/>
    </location>
</feature>
<feature type="region of interest" description="Disordered" evidence="8">
    <location>
        <begin position="336"/>
        <end position="371"/>
    </location>
</feature>
<dbReference type="AlphaFoldDB" id="A0A8E0RXT2"/>
<sequence length="473" mass="52295">MLSNAEINTLIEMLQSGYRLDGRSLTEYREINFRFPRDLGNDYGGCCIVKIGGTSVVARVSAEVVEPKNFRPSQGMLFVNFDASLVQLPKNLQRKQNRDDESRRLSTVLQTLLRDCIDLDALCIVAWERVFAIRVELRALSYDGNLGDCGALAAVASLASFRRPDVFVQDDGKVIVDTEAKHRPRVPLGIRRVPVLVTIALSADAKVILQDPTAREDTVLTGGRILIGLTAFSEVCCLYTTGLSSPIRSSSLVRCIRMANSRAQSLVALLQRVLDGLKRQQEVTLAASHARSCELENALESCRQAPLVLSSISFLPDEINTPQAFDYEEGEVVGDDWLSSGEDDNMDVVSSSEEGDNVSANDEQPPVKQPSTHLDLYGVIEVSSRLTENNPSQAGYQNWNDLDDSFRLPGLTVPEVTYPGFAFPAEKLQRPNSAKSSSRKQKIQRALKTRRQGTRGPTRPTDEEKYTTVVKLD</sequence>
<dbReference type="PANTHER" id="PTHR11097">
    <property type="entry name" value="EXOSOME COMPLEX EXONUCLEASE RIBOSOMAL RNA PROCESSING PROTEIN"/>
    <property type="match status" value="1"/>
</dbReference>
<dbReference type="GO" id="GO:0000467">
    <property type="term" value="P:exonucleolytic trimming to generate mature 3'-end of 5.8S rRNA from tricistronic rRNA transcript (SSU-rRNA, 5.8S rRNA, LSU-rRNA)"/>
    <property type="evidence" value="ECO:0007669"/>
    <property type="project" value="TreeGrafter"/>
</dbReference>
<dbReference type="GO" id="GO:0071035">
    <property type="term" value="P:nuclear polyadenylation-dependent rRNA catabolic process"/>
    <property type="evidence" value="ECO:0007669"/>
    <property type="project" value="TreeGrafter"/>
</dbReference>
<protein>
    <recommendedName>
        <fullName evidence="4">Exosome complex component RRP45</fullName>
    </recommendedName>
    <alternativeName>
        <fullName evidence="7">Exosome component 9</fullName>
    </alternativeName>
</protein>
<feature type="domain" description="Exoribonuclease phosphorolytic" evidence="9">
    <location>
        <begin position="27"/>
        <end position="164"/>
    </location>
</feature>
<dbReference type="GO" id="GO:0035925">
    <property type="term" value="F:mRNA 3'-UTR AU-rich region binding"/>
    <property type="evidence" value="ECO:0007669"/>
    <property type="project" value="TreeGrafter"/>
</dbReference>
<keyword evidence="11" id="KW-1185">Reference proteome</keyword>
<dbReference type="GO" id="GO:0004527">
    <property type="term" value="F:exonuclease activity"/>
    <property type="evidence" value="ECO:0007669"/>
    <property type="project" value="UniProtKB-KW"/>
</dbReference>
<dbReference type="GO" id="GO:0016075">
    <property type="term" value="P:rRNA catabolic process"/>
    <property type="evidence" value="ECO:0007669"/>
    <property type="project" value="TreeGrafter"/>
</dbReference>
<evidence type="ECO:0000256" key="7">
    <source>
        <dbReference type="ARBA" id="ARBA00032660"/>
    </source>
</evidence>
<comment type="caution">
    <text evidence="10">The sequence shown here is derived from an EMBL/GenBank/DDBJ whole genome shotgun (WGS) entry which is preliminary data.</text>
</comment>
<evidence type="ECO:0000259" key="9">
    <source>
        <dbReference type="Pfam" id="PF01138"/>
    </source>
</evidence>
<feature type="compositionally biased region" description="Basic residues" evidence="8">
    <location>
        <begin position="437"/>
        <end position="453"/>
    </location>
</feature>
<name>A0A8E0RXT2_9TREM</name>
<feature type="compositionally biased region" description="Basic and acidic residues" evidence="8">
    <location>
        <begin position="460"/>
        <end position="473"/>
    </location>
</feature>
<dbReference type="GO" id="GO:0034475">
    <property type="term" value="P:U4 snRNA 3'-end processing"/>
    <property type="evidence" value="ECO:0007669"/>
    <property type="project" value="TreeGrafter"/>
</dbReference>
<dbReference type="CDD" id="cd11368">
    <property type="entry name" value="RNase_PH_RRP45"/>
    <property type="match status" value="1"/>
</dbReference>
<evidence type="ECO:0000256" key="1">
    <source>
        <dbReference type="ARBA" id="ARBA00004123"/>
    </source>
</evidence>
<evidence type="ECO:0000256" key="6">
    <source>
        <dbReference type="ARBA" id="ARBA00022884"/>
    </source>
</evidence>
<accession>A0A8E0RXT2</accession>
<gene>
    <name evidence="10" type="ORF">FBUS_08184</name>
</gene>
<dbReference type="InterPro" id="IPR020568">
    <property type="entry name" value="Ribosomal_Su5_D2-typ_SF"/>
</dbReference>
<dbReference type="SUPFAM" id="SSF54211">
    <property type="entry name" value="Ribosomal protein S5 domain 2-like"/>
    <property type="match status" value="1"/>
</dbReference>
<dbReference type="GO" id="GO:0000177">
    <property type="term" value="C:cytoplasmic exosome (RNase complex)"/>
    <property type="evidence" value="ECO:0007669"/>
    <property type="project" value="TreeGrafter"/>
</dbReference>
<dbReference type="GO" id="GO:0071038">
    <property type="term" value="P:TRAMP-dependent tRNA surveillance pathway"/>
    <property type="evidence" value="ECO:0007669"/>
    <property type="project" value="TreeGrafter"/>
</dbReference>
<evidence type="ECO:0000313" key="11">
    <source>
        <dbReference type="Proteomes" id="UP000728185"/>
    </source>
</evidence>
<evidence type="ECO:0000256" key="8">
    <source>
        <dbReference type="SAM" id="MobiDB-lite"/>
    </source>
</evidence>
<dbReference type="InterPro" id="IPR033100">
    <property type="entry name" value="Rrp45"/>
</dbReference>
<keyword evidence="5" id="KW-0963">Cytoplasm</keyword>
<feature type="compositionally biased region" description="Polar residues" evidence="8">
    <location>
        <begin position="348"/>
        <end position="362"/>
    </location>
</feature>
<evidence type="ECO:0000256" key="5">
    <source>
        <dbReference type="ARBA" id="ARBA00022490"/>
    </source>
</evidence>
<evidence type="ECO:0000256" key="3">
    <source>
        <dbReference type="ARBA" id="ARBA00006678"/>
    </source>
</evidence>
<dbReference type="GO" id="GO:0071028">
    <property type="term" value="P:nuclear mRNA surveillance"/>
    <property type="evidence" value="ECO:0007669"/>
    <property type="project" value="TreeGrafter"/>
</dbReference>
<dbReference type="InterPro" id="IPR001247">
    <property type="entry name" value="ExoRNase_PH_dom1"/>
</dbReference>
<comment type="subcellular location">
    <subcellularLocation>
        <location evidence="2">Cytoplasm</location>
    </subcellularLocation>
    <subcellularLocation>
        <location evidence="1">Nucleus</location>
    </subcellularLocation>
</comment>